<evidence type="ECO:0000313" key="5">
    <source>
        <dbReference type="Proteomes" id="UP001058072"/>
    </source>
</evidence>
<evidence type="ECO:0000259" key="1">
    <source>
        <dbReference type="Pfam" id="PF25791"/>
    </source>
</evidence>
<dbReference type="InterPro" id="IPR027417">
    <property type="entry name" value="P-loop_NTPase"/>
</dbReference>
<dbReference type="InterPro" id="IPR058038">
    <property type="entry name" value="BREX_BrxC_wHTH"/>
</dbReference>
<feature type="domain" description="Probable ATP-binding protein BrxC alpha-helical" evidence="2">
    <location>
        <begin position="878"/>
        <end position="1002"/>
    </location>
</feature>
<feature type="domain" description="Probable ATP-binding protein BrxC winged helix-turn-helix" evidence="1">
    <location>
        <begin position="744"/>
        <end position="872"/>
    </location>
</feature>
<sequence>MYIKNMFENKIDRDIKGVIKVGQGDDESVKQELEEYVVTRELQRHFAEFFSSYKKGILGDTDKMGVWISGFFGSGKSHFLKILSYLLENRMVNGKTAIEYFIEDNKIKDEMVLADMKLAANVSTDVILFNIDSKSGMADTQNNKEAILSVFLKVFNQHLGFYGANPHLADLERALTEEGMYEEFKKVFSEIRGKEWEDSRHQFRFIQDYVCKSLVQIGYMSLEAAKNACESFTTPYNIDINTFSKMVNDHIQQKGNNHHVVFLVDEIGQYIGEKNDLLLNLQTIAEDLGTECRGKAWIIVTSQQDIDSITKTKGDNFSKIQGRFDTRLSLSSANVDEVIKKRILQKTETGRQTLGLLYDEKDTIIKNLIIFNDGIEKKLYSDRTNFTEVYPFVPYQFNLLGDVLTSIRTHGASGKHLAEGERSMLALFKESAMKVMNQSDGTLVPFNLFYDALEQFLDHSHKAVIIRALDNEYINPNKLDTCFEVDVLKTLFMIKYVKEIVANVDNITSLMVSNVDDDRIALKEKVEQALKRLIRQTLVQKTGDIYVFLTNEEQEINREIDSQNVEISEVIGKVSEFIFADLYDEKKYRYPAFNGRYTFGFNQFVDERPYKANQNYDITLKILTPNYSIGMDDSTLRYMSGQSNCVLVALSEDKAYIDEIRTALKIEKYLRLNTSNTLSKHEQIKEAKKVEMRERNANARIFLEQAMKEADIYVNGDKIKIAAKDITSRLNDALGKLINSVFHKLSYIDTATNEANTRAVLRGTSKGQLSLDSTNQQQNKLALNDLLDFISINTQRHAKTSMKSIMDRFTKAPYGFIEQDVEWLIARLFKDGDVAFFVNNEVVTLLSKSDDEIYRYINRKEYREKLLTEKREKANDKQKKSVRKVMKEIFNISPMNDEDDYILKSFQQYASDLKGDLEKLEIYYSNEPSYPGRRVISNGKEILSDILSIKNSAEFFKKVDKNQNEFLDFAEDYEPVKTFFRGEQVEIWNRGIRLMKIYDESRIFIVNKELEDIVTQINSIMEKSNPYREIRRLPELLDNYQKIYDDLINELINPIIITIEDAFKRVVSELEGKECKSLLYNKTTEQFERLKLKVKSCNNIANLQNIKIEADALKIRLLNEIETEELRFVKDNQIQTTNETSEKYDFTSNEKSIKQKSQQTISIKTINTETTWRIETEADVDKYVDALKRKLKQSIKEDTVLNIEF</sequence>
<reference evidence="4" key="1">
    <citation type="submission" date="2021-03" db="EMBL/GenBank/DDBJ databases">
        <title>Comparative Genomics and Metabolomics in the genus Turicibacter.</title>
        <authorList>
            <person name="Maki J."/>
            <person name="Looft T."/>
        </authorList>
    </citation>
    <scope>NUCLEOTIDE SEQUENCE</scope>
    <source>
        <strain evidence="4">ISU324</strain>
    </source>
</reference>
<dbReference type="Pfam" id="PF25796">
    <property type="entry name" value="BREX_BrxC_4th"/>
    <property type="match status" value="1"/>
</dbReference>
<organism evidence="4 5">
    <name type="scientific">Turicibacter bilis</name>
    <dbReference type="NCBI Taxonomy" id="2735723"/>
    <lineage>
        <taxon>Bacteria</taxon>
        <taxon>Bacillati</taxon>
        <taxon>Bacillota</taxon>
        <taxon>Erysipelotrichia</taxon>
        <taxon>Erysipelotrichales</taxon>
        <taxon>Turicibacteraceae</taxon>
        <taxon>Turicibacter</taxon>
    </lineage>
</organism>
<dbReference type="RefSeq" id="WP_212725106.1">
    <property type="nucleotide sequence ID" value="NZ_CP071250.1"/>
</dbReference>
<dbReference type="Proteomes" id="UP001058072">
    <property type="component" value="Chromosome"/>
</dbReference>
<dbReference type="InterPro" id="IPR047679">
    <property type="entry name" value="BREX_BrxC"/>
</dbReference>
<dbReference type="Pfam" id="PF25791">
    <property type="entry name" value="WHD_BREX_BrxC"/>
    <property type="match status" value="1"/>
</dbReference>
<accession>A0A9Q9FEL5</accession>
<dbReference type="Pfam" id="PF25792">
    <property type="entry name" value="BREX_BrxC_helical"/>
    <property type="match status" value="1"/>
</dbReference>
<evidence type="ECO:0000259" key="2">
    <source>
        <dbReference type="Pfam" id="PF25792"/>
    </source>
</evidence>
<dbReference type="SUPFAM" id="SSF52540">
    <property type="entry name" value="P-loop containing nucleoside triphosphate hydrolases"/>
    <property type="match status" value="1"/>
</dbReference>
<evidence type="ECO:0000259" key="3">
    <source>
        <dbReference type="Pfam" id="PF25796"/>
    </source>
</evidence>
<dbReference type="AlphaFoldDB" id="A0A9Q9FEL5"/>
<evidence type="ECO:0000313" key="4">
    <source>
        <dbReference type="EMBL" id="UUF08488.1"/>
    </source>
</evidence>
<dbReference type="InterPro" id="IPR058036">
    <property type="entry name" value="BREX_BrxC_4th"/>
</dbReference>
<dbReference type="NCBIfam" id="NF033441">
    <property type="entry name" value="BREX_BrxC"/>
    <property type="match status" value="1"/>
</dbReference>
<feature type="domain" description="Probable ATP-binding protein BrxC 4th six-stranded beta-sheet" evidence="3">
    <location>
        <begin position="564"/>
        <end position="737"/>
    </location>
</feature>
<proteinExistence type="predicted"/>
<protein>
    <submittedName>
        <fullName evidence="4">BREX system P-loop protein BrxC</fullName>
    </submittedName>
</protein>
<name>A0A9Q9FEL5_9FIRM</name>
<gene>
    <name evidence="4" type="primary">brxC</name>
    <name evidence="4" type="ORF">J0J70_00075</name>
</gene>
<dbReference type="InterPro" id="IPR058037">
    <property type="entry name" value="BREX_BrxC_helical"/>
</dbReference>
<dbReference type="EMBL" id="CP071250">
    <property type="protein sequence ID" value="UUF08488.1"/>
    <property type="molecule type" value="Genomic_DNA"/>
</dbReference>